<dbReference type="RefSeq" id="WP_238225213.1">
    <property type="nucleotide sequence ID" value="NZ_BAAADH010000077.1"/>
</dbReference>
<reference evidence="2" key="2">
    <citation type="submission" date="2021-08" db="EMBL/GenBank/DDBJ databases">
        <authorList>
            <person name="Tani A."/>
            <person name="Ola A."/>
            <person name="Ogura Y."/>
            <person name="Katsura K."/>
            <person name="Hayashi T."/>
        </authorList>
    </citation>
    <scope>NUCLEOTIDE SEQUENCE</scope>
    <source>
        <strain evidence="2">NBRC 15686</strain>
    </source>
</reference>
<evidence type="ECO:0000313" key="2">
    <source>
        <dbReference type="EMBL" id="GJE65777.1"/>
    </source>
</evidence>
<keyword evidence="1" id="KW-0175">Coiled coil</keyword>
<comment type="caution">
    <text evidence="2">The sequence shown here is derived from an EMBL/GenBank/DDBJ whole genome shotgun (WGS) entry which is preliminary data.</text>
</comment>
<keyword evidence="3" id="KW-1185">Reference proteome</keyword>
<sequence length="182" mass="18449">MSTTNPTWGYKPDGSGQIFDLAPGEGLPDGWHDSPACITDPALATADALSAALQGRAYVPAVADAVSGFRVEGEAVAVDADELANALAEIDRLKGVIEAGMTENAALVAEIEAAEKALDEAAKAMADLRDSLAKAHEDGRVNAAERDAAKAAVEALTADLAKAQADLEAATAPKPATAAKGK</sequence>
<protein>
    <submittedName>
        <fullName evidence="2">Uncharacterized protein</fullName>
    </submittedName>
</protein>
<evidence type="ECO:0000256" key="1">
    <source>
        <dbReference type="SAM" id="Coils"/>
    </source>
</evidence>
<name>A0ABQ4UF79_9HYPH</name>
<evidence type="ECO:0000313" key="3">
    <source>
        <dbReference type="Proteomes" id="UP001055039"/>
    </source>
</evidence>
<gene>
    <name evidence="2" type="ORF">LNAOJCKE_2990</name>
</gene>
<dbReference type="Proteomes" id="UP001055039">
    <property type="component" value="Unassembled WGS sequence"/>
</dbReference>
<proteinExistence type="predicted"/>
<accession>A0ABQ4UF79</accession>
<organism evidence="2 3">
    <name type="scientific">Methylorubrum aminovorans</name>
    <dbReference type="NCBI Taxonomy" id="269069"/>
    <lineage>
        <taxon>Bacteria</taxon>
        <taxon>Pseudomonadati</taxon>
        <taxon>Pseudomonadota</taxon>
        <taxon>Alphaproteobacteria</taxon>
        <taxon>Hyphomicrobiales</taxon>
        <taxon>Methylobacteriaceae</taxon>
        <taxon>Methylorubrum</taxon>
    </lineage>
</organism>
<reference evidence="2" key="1">
    <citation type="journal article" date="2021" name="Front. Microbiol.">
        <title>Comprehensive Comparative Genomics and Phenotyping of Methylobacterium Species.</title>
        <authorList>
            <person name="Alessa O."/>
            <person name="Ogura Y."/>
            <person name="Fujitani Y."/>
            <person name="Takami H."/>
            <person name="Hayashi T."/>
            <person name="Sahin N."/>
            <person name="Tani A."/>
        </authorList>
    </citation>
    <scope>NUCLEOTIDE SEQUENCE</scope>
    <source>
        <strain evidence="2">NBRC 15686</strain>
    </source>
</reference>
<feature type="coiled-coil region" evidence="1">
    <location>
        <begin position="104"/>
        <end position="166"/>
    </location>
</feature>
<dbReference type="EMBL" id="BPRC01000010">
    <property type="protein sequence ID" value="GJE65777.1"/>
    <property type="molecule type" value="Genomic_DNA"/>
</dbReference>